<evidence type="ECO:0000313" key="2">
    <source>
        <dbReference type="Proteomes" id="UP000324222"/>
    </source>
</evidence>
<name>A0A5B7DCH7_PORTR</name>
<proteinExistence type="predicted"/>
<sequence>MVEKCVNHQAALYIKDLLPFITHTKSQYFQDILAQQDALQHTGGQGTGDSDYKGDEDDKLMEHDEEHRALLIPSRKRFHNRFRGLMNTRVLEPPARLVFIKQRAGGSETLVYRISDSGIRYSPAALYRFHAESVQEPVLTVPPAQETSSLNTFTFPAHQY</sequence>
<accession>A0A5B7DCH7</accession>
<dbReference type="EMBL" id="VSRR010000744">
    <property type="protein sequence ID" value="MPC19152.1"/>
    <property type="molecule type" value="Genomic_DNA"/>
</dbReference>
<dbReference type="AlphaFoldDB" id="A0A5B7DCH7"/>
<organism evidence="1 2">
    <name type="scientific">Portunus trituberculatus</name>
    <name type="common">Swimming crab</name>
    <name type="synonym">Neptunus trituberculatus</name>
    <dbReference type="NCBI Taxonomy" id="210409"/>
    <lineage>
        <taxon>Eukaryota</taxon>
        <taxon>Metazoa</taxon>
        <taxon>Ecdysozoa</taxon>
        <taxon>Arthropoda</taxon>
        <taxon>Crustacea</taxon>
        <taxon>Multicrustacea</taxon>
        <taxon>Malacostraca</taxon>
        <taxon>Eumalacostraca</taxon>
        <taxon>Eucarida</taxon>
        <taxon>Decapoda</taxon>
        <taxon>Pleocyemata</taxon>
        <taxon>Brachyura</taxon>
        <taxon>Eubrachyura</taxon>
        <taxon>Portunoidea</taxon>
        <taxon>Portunidae</taxon>
        <taxon>Portuninae</taxon>
        <taxon>Portunus</taxon>
    </lineage>
</organism>
<protein>
    <submittedName>
        <fullName evidence="1">Uncharacterized protein</fullName>
    </submittedName>
</protein>
<keyword evidence="2" id="KW-1185">Reference proteome</keyword>
<reference evidence="1 2" key="1">
    <citation type="submission" date="2019-05" db="EMBL/GenBank/DDBJ databases">
        <title>Another draft genome of Portunus trituberculatus and its Hox gene families provides insights of decapod evolution.</title>
        <authorList>
            <person name="Jeong J.-H."/>
            <person name="Song I."/>
            <person name="Kim S."/>
            <person name="Choi T."/>
            <person name="Kim D."/>
            <person name="Ryu S."/>
            <person name="Kim W."/>
        </authorList>
    </citation>
    <scope>NUCLEOTIDE SEQUENCE [LARGE SCALE GENOMIC DNA]</scope>
    <source>
        <tissue evidence="1">Muscle</tissue>
    </source>
</reference>
<dbReference type="Proteomes" id="UP000324222">
    <property type="component" value="Unassembled WGS sequence"/>
</dbReference>
<gene>
    <name evidence="1" type="ORF">E2C01_012062</name>
</gene>
<comment type="caution">
    <text evidence="1">The sequence shown here is derived from an EMBL/GenBank/DDBJ whole genome shotgun (WGS) entry which is preliminary data.</text>
</comment>
<evidence type="ECO:0000313" key="1">
    <source>
        <dbReference type="EMBL" id="MPC19152.1"/>
    </source>
</evidence>